<evidence type="ECO:0000313" key="2">
    <source>
        <dbReference type="EMBL" id="HCE16363.1"/>
    </source>
</evidence>
<dbReference type="Pfam" id="PF00498">
    <property type="entry name" value="FHA"/>
    <property type="match status" value="1"/>
</dbReference>
<dbReference type="SMART" id="SM00240">
    <property type="entry name" value="FHA"/>
    <property type="match status" value="1"/>
</dbReference>
<feature type="domain" description="FHA" evidence="1">
    <location>
        <begin position="163"/>
        <end position="212"/>
    </location>
</feature>
<comment type="caution">
    <text evidence="2">The sequence shown here is derived from an EMBL/GenBank/DDBJ whole genome shotgun (WGS) entry which is preliminary data.</text>
</comment>
<dbReference type="Gene3D" id="2.60.200.20">
    <property type="match status" value="1"/>
</dbReference>
<dbReference type="InterPro" id="IPR000253">
    <property type="entry name" value="FHA_dom"/>
</dbReference>
<dbReference type="EMBL" id="DPBP01000003">
    <property type="protein sequence ID" value="HCE16363.1"/>
    <property type="molecule type" value="Genomic_DNA"/>
</dbReference>
<accession>A0A3D1JCZ3</accession>
<dbReference type="STRING" id="229919.GCA_001050195_00514"/>
<name>A0A3D1JCZ3_9CHLR</name>
<reference evidence="2 3" key="1">
    <citation type="journal article" date="2018" name="Nat. Biotechnol.">
        <title>A standardized bacterial taxonomy based on genome phylogeny substantially revises the tree of life.</title>
        <authorList>
            <person name="Parks D.H."/>
            <person name="Chuvochina M."/>
            <person name="Waite D.W."/>
            <person name="Rinke C."/>
            <person name="Skarshewski A."/>
            <person name="Chaumeil P.A."/>
            <person name="Hugenholtz P."/>
        </authorList>
    </citation>
    <scope>NUCLEOTIDE SEQUENCE [LARGE SCALE GENOMIC DNA]</scope>
    <source>
        <strain evidence="2">UBA8781</strain>
    </source>
</reference>
<dbReference type="Proteomes" id="UP000264141">
    <property type="component" value="Unassembled WGS sequence"/>
</dbReference>
<dbReference type="AlphaFoldDB" id="A0A3D1JCZ3"/>
<protein>
    <submittedName>
        <fullName evidence="2">FHA domain-containing protein</fullName>
    </submittedName>
</protein>
<dbReference type="SUPFAM" id="SSF49879">
    <property type="entry name" value="SMAD/FHA domain"/>
    <property type="match status" value="1"/>
</dbReference>
<sequence length="260" mass="29212">MKNRLDRIEARLQAMIEQWMLPATSTDFESRLAYQLVRAFQEQLRQVPTEPEFTPHLLLHLRMDVASALNQPLHLISEVALELYQSARESGIPLRIPPKIDLVVDESPGEDLFRVESAPLPDETGHTAVLQTARDLPPEDIPPKRAFLLVNGKDLFYLDATVINIGRRPENHLVIPDLRVSREHAQIRFSRGQYILFDLNSTGGTTVNGQPVRQWPLKPGDVISLAGVPMIFGIEAYHAEDNSDTGKTISMRDSPGEEPS</sequence>
<dbReference type="InterPro" id="IPR008984">
    <property type="entry name" value="SMAD_FHA_dom_sf"/>
</dbReference>
<evidence type="ECO:0000259" key="1">
    <source>
        <dbReference type="PROSITE" id="PS50006"/>
    </source>
</evidence>
<dbReference type="CDD" id="cd00060">
    <property type="entry name" value="FHA"/>
    <property type="match status" value="1"/>
</dbReference>
<dbReference type="OrthoDB" id="9816434at2"/>
<organism evidence="2 3">
    <name type="scientific">Anaerolinea thermolimosa</name>
    <dbReference type="NCBI Taxonomy" id="229919"/>
    <lineage>
        <taxon>Bacteria</taxon>
        <taxon>Bacillati</taxon>
        <taxon>Chloroflexota</taxon>
        <taxon>Anaerolineae</taxon>
        <taxon>Anaerolineales</taxon>
        <taxon>Anaerolineaceae</taxon>
        <taxon>Anaerolinea</taxon>
    </lineage>
</organism>
<evidence type="ECO:0000313" key="3">
    <source>
        <dbReference type="Proteomes" id="UP000264141"/>
    </source>
</evidence>
<gene>
    <name evidence="2" type="ORF">DEQ80_00750</name>
</gene>
<dbReference type="InterPro" id="IPR050923">
    <property type="entry name" value="Cell_Proc_Reg/RNA_Proc"/>
</dbReference>
<proteinExistence type="predicted"/>
<dbReference type="RefSeq" id="WP_062189453.1">
    <property type="nucleotide sequence ID" value="NZ_DF967965.1"/>
</dbReference>
<dbReference type="PANTHER" id="PTHR23308">
    <property type="entry name" value="NUCLEAR INHIBITOR OF PROTEIN PHOSPHATASE-1"/>
    <property type="match status" value="1"/>
</dbReference>
<dbReference type="PROSITE" id="PS50006">
    <property type="entry name" value="FHA_DOMAIN"/>
    <property type="match status" value="1"/>
</dbReference>